<keyword evidence="6 11" id="KW-0812">Transmembrane</keyword>
<dbReference type="CDD" id="cd06225">
    <property type="entry name" value="HAMP"/>
    <property type="match status" value="1"/>
</dbReference>
<evidence type="ECO:0000259" key="13">
    <source>
        <dbReference type="PROSITE" id="PS50885"/>
    </source>
</evidence>
<dbReference type="SUPFAM" id="SSF158472">
    <property type="entry name" value="HAMP domain-like"/>
    <property type="match status" value="1"/>
</dbReference>
<reference evidence="14 15" key="1">
    <citation type="submission" date="2016-11" db="EMBL/GenBank/DDBJ databases">
        <title>Whole Genome Sequencing of Mucilaginibacter polytrichastri RG4-7(T) isolated from the moss sample.</title>
        <authorList>
            <person name="Li Y."/>
        </authorList>
    </citation>
    <scope>NUCLEOTIDE SEQUENCE [LARGE SCALE GENOMIC DNA]</scope>
    <source>
        <strain evidence="14 15">RG4-7</strain>
    </source>
</reference>
<dbReference type="Proteomes" id="UP000186720">
    <property type="component" value="Unassembled WGS sequence"/>
</dbReference>
<feature type="domain" description="HAMP" evidence="13">
    <location>
        <begin position="178"/>
        <end position="231"/>
    </location>
</feature>
<evidence type="ECO:0000256" key="10">
    <source>
        <dbReference type="ARBA" id="ARBA00023136"/>
    </source>
</evidence>
<dbReference type="EC" id="2.7.13.3" evidence="3"/>
<dbReference type="Pfam" id="PF00672">
    <property type="entry name" value="HAMP"/>
    <property type="match status" value="1"/>
</dbReference>
<dbReference type="PANTHER" id="PTHR45436">
    <property type="entry name" value="SENSOR HISTIDINE KINASE YKOH"/>
    <property type="match status" value="1"/>
</dbReference>
<evidence type="ECO:0000256" key="9">
    <source>
        <dbReference type="ARBA" id="ARBA00023012"/>
    </source>
</evidence>
<dbReference type="STRING" id="1302689.RG47T_0044"/>
<organism evidence="14 15">
    <name type="scientific">Mucilaginibacter polytrichastri</name>
    <dbReference type="NCBI Taxonomy" id="1302689"/>
    <lineage>
        <taxon>Bacteria</taxon>
        <taxon>Pseudomonadati</taxon>
        <taxon>Bacteroidota</taxon>
        <taxon>Sphingobacteriia</taxon>
        <taxon>Sphingobacteriales</taxon>
        <taxon>Sphingobacteriaceae</taxon>
        <taxon>Mucilaginibacter</taxon>
    </lineage>
</organism>
<evidence type="ECO:0000256" key="5">
    <source>
        <dbReference type="ARBA" id="ARBA00022679"/>
    </source>
</evidence>
<dbReference type="SMART" id="SM00388">
    <property type="entry name" value="HisKA"/>
    <property type="match status" value="1"/>
</dbReference>
<dbReference type="InterPro" id="IPR050428">
    <property type="entry name" value="TCS_sensor_his_kinase"/>
</dbReference>
<dbReference type="Gene3D" id="6.10.340.10">
    <property type="match status" value="1"/>
</dbReference>
<dbReference type="Gene3D" id="3.30.565.10">
    <property type="entry name" value="Histidine kinase-like ATPase, C-terminal domain"/>
    <property type="match status" value="1"/>
</dbReference>
<protein>
    <recommendedName>
        <fullName evidence="3">histidine kinase</fullName>
        <ecNumber evidence="3">2.7.13.3</ecNumber>
    </recommendedName>
</protein>
<dbReference type="SMART" id="SM00387">
    <property type="entry name" value="HATPase_c"/>
    <property type="match status" value="1"/>
</dbReference>
<proteinExistence type="predicted"/>
<dbReference type="PROSITE" id="PS50885">
    <property type="entry name" value="HAMP"/>
    <property type="match status" value="1"/>
</dbReference>
<dbReference type="PROSITE" id="PS50109">
    <property type="entry name" value="HIS_KIN"/>
    <property type="match status" value="1"/>
</dbReference>
<feature type="domain" description="Histidine kinase" evidence="12">
    <location>
        <begin position="239"/>
        <end position="455"/>
    </location>
</feature>
<evidence type="ECO:0000313" key="14">
    <source>
        <dbReference type="EMBL" id="OKS84612.1"/>
    </source>
</evidence>
<dbReference type="RefSeq" id="WP_074487318.1">
    <property type="nucleotide sequence ID" value="NZ_FPAM01000008.1"/>
</dbReference>
<evidence type="ECO:0000313" key="15">
    <source>
        <dbReference type="Proteomes" id="UP000186720"/>
    </source>
</evidence>
<dbReference type="AlphaFoldDB" id="A0A1Q5ZS62"/>
<dbReference type="InterPro" id="IPR036097">
    <property type="entry name" value="HisK_dim/P_sf"/>
</dbReference>
<comment type="catalytic activity">
    <reaction evidence="1">
        <text>ATP + protein L-histidine = ADP + protein N-phospho-L-histidine.</text>
        <dbReference type="EC" id="2.7.13.3"/>
    </reaction>
</comment>
<evidence type="ECO:0000256" key="3">
    <source>
        <dbReference type="ARBA" id="ARBA00012438"/>
    </source>
</evidence>
<dbReference type="FunFam" id="1.10.287.130:FF:000001">
    <property type="entry name" value="Two-component sensor histidine kinase"/>
    <property type="match status" value="1"/>
</dbReference>
<dbReference type="PRINTS" id="PR00344">
    <property type="entry name" value="BCTRLSENSOR"/>
</dbReference>
<dbReference type="CDD" id="cd00082">
    <property type="entry name" value="HisKA"/>
    <property type="match status" value="1"/>
</dbReference>
<evidence type="ECO:0000259" key="12">
    <source>
        <dbReference type="PROSITE" id="PS50109"/>
    </source>
</evidence>
<dbReference type="SMART" id="SM00304">
    <property type="entry name" value="HAMP"/>
    <property type="match status" value="1"/>
</dbReference>
<accession>A0A1Q5ZS62</accession>
<dbReference type="Pfam" id="PF00512">
    <property type="entry name" value="HisKA"/>
    <property type="match status" value="1"/>
</dbReference>
<dbReference type="InterPro" id="IPR003594">
    <property type="entry name" value="HATPase_dom"/>
</dbReference>
<comment type="caution">
    <text evidence="14">The sequence shown here is derived from an EMBL/GenBank/DDBJ whole genome shotgun (WGS) entry which is preliminary data.</text>
</comment>
<dbReference type="InterPro" id="IPR003660">
    <property type="entry name" value="HAMP_dom"/>
</dbReference>
<gene>
    <name evidence="14" type="ORF">RG47T_0044</name>
</gene>
<dbReference type="GO" id="GO:0000155">
    <property type="term" value="F:phosphorelay sensor kinase activity"/>
    <property type="evidence" value="ECO:0007669"/>
    <property type="project" value="InterPro"/>
</dbReference>
<dbReference type="OrthoDB" id="594725at2"/>
<feature type="transmembrane region" description="Helical" evidence="11">
    <location>
        <begin position="156"/>
        <end position="177"/>
    </location>
</feature>
<dbReference type="SUPFAM" id="SSF47384">
    <property type="entry name" value="Homodimeric domain of signal transducing histidine kinase"/>
    <property type="match status" value="1"/>
</dbReference>
<dbReference type="Gene3D" id="1.10.287.130">
    <property type="match status" value="1"/>
</dbReference>
<keyword evidence="15" id="KW-1185">Reference proteome</keyword>
<keyword evidence="10 11" id="KW-0472">Membrane</keyword>
<keyword evidence="5" id="KW-0808">Transferase</keyword>
<keyword evidence="9" id="KW-0902">Two-component regulatory system</keyword>
<feature type="transmembrane region" description="Helical" evidence="11">
    <location>
        <begin position="7"/>
        <end position="30"/>
    </location>
</feature>
<evidence type="ECO:0000256" key="1">
    <source>
        <dbReference type="ARBA" id="ARBA00000085"/>
    </source>
</evidence>
<keyword evidence="7" id="KW-0418">Kinase</keyword>
<keyword evidence="8 11" id="KW-1133">Transmembrane helix</keyword>
<evidence type="ECO:0000256" key="8">
    <source>
        <dbReference type="ARBA" id="ARBA00022989"/>
    </source>
</evidence>
<evidence type="ECO:0000256" key="7">
    <source>
        <dbReference type="ARBA" id="ARBA00022777"/>
    </source>
</evidence>
<dbReference type="CDD" id="cd00075">
    <property type="entry name" value="HATPase"/>
    <property type="match status" value="1"/>
</dbReference>
<sequence>MTIRSRLTFLFTGIIAALLLAFALVVYFSFSENREDEYYSSLSHTAITKANLLLNAKVQPQVLQLIYKHSPNAQFQEEVAIYDTSFHLLYHDAVEIDKVKETRHMIDEIVSKKQIRFYQGDMQVVGIFYQLNSKDYVITSAANDQNGYAKLRNLKYTLIIAFFVSIIFIYIAGHIFSSKALKPVSDMVDEVEEITATNLDLRIKEGNGKDEIAELAVTFNAMLNRLEKSFDAQKDFVSNISHELRTPLTAMLTELQVTADKERSNEFYRDAIHHAISDAQKLVRLSNSLLDLAKANYDHTEIGFKELRLDELILDARNDALHDQPGCRINIIFEKEIEDDDFISVMGNEYLLKVAFINLIENGCKFSADKEVAVAINYFKEKTILRFQDHGIGMDAEEIPHIFTAFYRGSNQQFSGGNGIGLSLTKKIIELHKGTITVSSQRNEGTTFTVELPHI</sequence>
<dbReference type="InterPro" id="IPR005467">
    <property type="entry name" value="His_kinase_dom"/>
</dbReference>
<dbReference type="Pfam" id="PF02518">
    <property type="entry name" value="HATPase_c"/>
    <property type="match status" value="1"/>
</dbReference>
<dbReference type="InterPro" id="IPR036890">
    <property type="entry name" value="HATPase_C_sf"/>
</dbReference>
<keyword evidence="4" id="KW-0597">Phosphoprotein</keyword>
<dbReference type="SUPFAM" id="SSF55874">
    <property type="entry name" value="ATPase domain of HSP90 chaperone/DNA topoisomerase II/histidine kinase"/>
    <property type="match status" value="1"/>
</dbReference>
<dbReference type="InterPro" id="IPR004358">
    <property type="entry name" value="Sig_transdc_His_kin-like_C"/>
</dbReference>
<comment type="subcellular location">
    <subcellularLocation>
        <location evidence="2">Membrane</location>
    </subcellularLocation>
</comment>
<evidence type="ECO:0000256" key="2">
    <source>
        <dbReference type="ARBA" id="ARBA00004370"/>
    </source>
</evidence>
<name>A0A1Q5ZS62_9SPHI</name>
<dbReference type="GO" id="GO:0005886">
    <property type="term" value="C:plasma membrane"/>
    <property type="evidence" value="ECO:0007669"/>
    <property type="project" value="TreeGrafter"/>
</dbReference>
<evidence type="ECO:0000256" key="4">
    <source>
        <dbReference type="ARBA" id="ARBA00022553"/>
    </source>
</evidence>
<dbReference type="PANTHER" id="PTHR45436:SF5">
    <property type="entry name" value="SENSOR HISTIDINE KINASE TRCS"/>
    <property type="match status" value="1"/>
</dbReference>
<dbReference type="EMBL" id="MPPL01000001">
    <property type="protein sequence ID" value="OKS84612.1"/>
    <property type="molecule type" value="Genomic_DNA"/>
</dbReference>
<evidence type="ECO:0000256" key="11">
    <source>
        <dbReference type="SAM" id="Phobius"/>
    </source>
</evidence>
<dbReference type="InterPro" id="IPR003661">
    <property type="entry name" value="HisK_dim/P_dom"/>
</dbReference>
<evidence type="ECO:0000256" key="6">
    <source>
        <dbReference type="ARBA" id="ARBA00022692"/>
    </source>
</evidence>